<evidence type="ECO:0000256" key="5">
    <source>
        <dbReference type="ARBA" id="ARBA00022833"/>
    </source>
</evidence>
<keyword evidence="4 8" id="KW-0863">Zinc-finger</keyword>
<reference evidence="11" key="1">
    <citation type="submission" date="2022-05" db="EMBL/GenBank/DDBJ databases">
        <authorList>
            <person name="Okamura Y."/>
        </authorList>
    </citation>
    <scope>NUCLEOTIDE SEQUENCE</scope>
</reference>
<accession>A0A9P0TKH3</accession>
<evidence type="ECO:0000256" key="7">
    <source>
        <dbReference type="ARBA" id="ARBA00023242"/>
    </source>
</evidence>
<evidence type="ECO:0000256" key="3">
    <source>
        <dbReference type="ARBA" id="ARBA00022737"/>
    </source>
</evidence>
<dbReference type="EMBL" id="CALOZG010000029">
    <property type="protein sequence ID" value="CAH4033152.1"/>
    <property type="molecule type" value="Genomic_DNA"/>
</dbReference>
<evidence type="ECO:0000256" key="6">
    <source>
        <dbReference type="ARBA" id="ARBA00023125"/>
    </source>
</evidence>
<protein>
    <recommendedName>
        <fullName evidence="10">C2H2-type domain-containing protein</fullName>
    </recommendedName>
</protein>
<keyword evidence="3" id="KW-0677">Repeat</keyword>
<comment type="subcellular location">
    <subcellularLocation>
        <location evidence="1">Nucleus</location>
    </subcellularLocation>
</comment>
<dbReference type="PANTHER" id="PTHR24376:SF243">
    <property type="entry name" value="C2H2-TYPE DOMAIN-CONTAINING PROTEIN"/>
    <property type="match status" value="1"/>
</dbReference>
<evidence type="ECO:0000313" key="12">
    <source>
        <dbReference type="Proteomes" id="UP001152562"/>
    </source>
</evidence>
<dbReference type="PROSITE" id="PS50157">
    <property type="entry name" value="ZINC_FINGER_C2H2_2"/>
    <property type="match status" value="8"/>
</dbReference>
<evidence type="ECO:0000259" key="10">
    <source>
        <dbReference type="PROSITE" id="PS50157"/>
    </source>
</evidence>
<dbReference type="Gene3D" id="3.30.160.60">
    <property type="entry name" value="Classic Zinc Finger"/>
    <property type="match status" value="4"/>
</dbReference>
<evidence type="ECO:0000256" key="9">
    <source>
        <dbReference type="SAM" id="MobiDB-lite"/>
    </source>
</evidence>
<keyword evidence="2" id="KW-0479">Metal-binding</keyword>
<feature type="region of interest" description="Disordered" evidence="9">
    <location>
        <begin position="1255"/>
        <end position="1284"/>
    </location>
</feature>
<evidence type="ECO:0000256" key="4">
    <source>
        <dbReference type="ARBA" id="ARBA00022771"/>
    </source>
</evidence>
<feature type="domain" description="C2H2-type" evidence="10">
    <location>
        <begin position="1152"/>
        <end position="1179"/>
    </location>
</feature>
<feature type="compositionally biased region" description="Basic residues" evidence="9">
    <location>
        <begin position="1255"/>
        <end position="1265"/>
    </location>
</feature>
<name>A0A9P0TKH3_PIEBR</name>
<feature type="domain" description="C2H2-type" evidence="10">
    <location>
        <begin position="1125"/>
        <end position="1147"/>
    </location>
</feature>
<feature type="domain" description="C2H2-type" evidence="10">
    <location>
        <begin position="1180"/>
        <end position="1204"/>
    </location>
</feature>
<dbReference type="GO" id="GO:0008270">
    <property type="term" value="F:zinc ion binding"/>
    <property type="evidence" value="ECO:0007669"/>
    <property type="project" value="UniProtKB-KW"/>
</dbReference>
<gene>
    <name evidence="11" type="ORF">PIBRA_LOCUS9474</name>
</gene>
<feature type="domain" description="C2H2-type" evidence="10">
    <location>
        <begin position="1097"/>
        <end position="1120"/>
    </location>
</feature>
<keyword evidence="12" id="KW-1185">Reference proteome</keyword>
<feature type="domain" description="C2H2-type" evidence="10">
    <location>
        <begin position="172"/>
        <end position="199"/>
    </location>
</feature>
<evidence type="ECO:0000256" key="8">
    <source>
        <dbReference type="PROSITE-ProRule" id="PRU00042"/>
    </source>
</evidence>
<evidence type="ECO:0000256" key="2">
    <source>
        <dbReference type="ARBA" id="ARBA00022723"/>
    </source>
</evidence>
<dbReference type="Pfam" id="PF00096">
    <property type="entry name" value="zf-C2H2"/>
    <property type="match status" value="2"/>
</dbReference>
<dbReference type="PROSITE" id="PS00028">
    <property type="entry name" value="ZINC_FINGER_C2H2_1"/>
    <property type="match status" value="9"/>
</dbReference>
<dbReference type="SUPFAM" id="SSF57667">
    <property type="entry name" value="beta-beta-alpha zinc fingers"/>
    <property type="match status" value="3"/>
</dbReference>
<dbReference type="InterPro" id="IPR036236">
    <property type="entry name" value="Znf_C2H2_sf"/>
</dbReference>
<evidence type="ECO:0000256" key="1">
    <source>
        <dbReference type="ARBA" id="ARBA00004123"/>
    </source>
</evidence>
<keyword evidence="5" id="KW-0862">Zinc</keyword>
<dbReference type="GO" id="GO:0005634">
    <property type="term" value="C:nucleus"/>
    <property type="evidence" value="ECO:0007669"/>
    <property type="project" value="UniProtKB-SubCell"/>
</dbReference>
<keyword evidence="7" id="KW-0539">Nucleus</keyword>
<dbReference type="Proteomes" id="UP001152562">
    <property type="component" value="Unassembled WGS sequence"/>
</dbReference>
<sequence length="1284" mass="149720">MDNDGRKCRKTKLVPREINESDEEIFALQSVVENTLARIKRPCKKALPAVAVATQSIQTTTNTIQKINPDRSNIMPMNFDIKIEVEKFDEIAIEKQHEIISWREIVKKSTEVYLQSNKIWDKILHGQVLNTCKPNVKVLLKTPHEKLLDRAFTRWCDWASLTEEPKDPPLFYKCYICDMAWWHLAHFRDHIRTHEPSRLRVVLEMNDYVECNIVAYYSKSGNKYIGNIEGKCWKCGENAFEHTKLKNCVGCKKRFYTCSKLRQHQWYCQEFKKAHLELFASAERIFKCHLCRFYFFKQEDSIEHMILRHSVRSDVPIPGCAVCEKCKELMAYEDDHVCESKRYVKTCGACKKRVTESSAAVHQIEGNVTCSVCKVKIVKSCSIHLHALRHTKNYGLAYKCLTCNFFIIFDLEQIQKHKMFYHSNRDFDYDLISVPKTIVDRLKSTPTKHDSPVEQSQINNFLLSHDTQDMVNERDDDDVIIVDNIPEVIVIPSDDAPNDDLPCVIANIKSEPLENEIQISKTKPTVTPQNDFECKTMVIHIPKDGNRINDEKVLGIDEIKKEPNSEVNVAVASTLGIINTHTMTTNLNKVNTHRSQYVHGKETSNTQTLKATPEEITKSTIYIKKSMDITYKEMESMKKYMNHSSTNEREVDIERMLPLAFVKTKSSKSPVVIQKMQKPRKIKKLRQYKPKIKQTLLTDVSLNSESDVKIEVIKSVDVMEKAKLITVDLSDTQLKKQNREEDRPVDISQNLEKITAKESQLSEPLKVEKLVETVVEIDIPWDTVPIKEEADPEMDLKLSDIRRIYHIDVNVGENEIEVKREINEFDLTGQSENWHQDSSAYNSQHSSDEFENDLITISPNVTLNTDDESNRTQRNKGKLYSCIRCKFKGVHRLYKQHKRYECQKSIQLYNYHCSLCEKSFDSMQKYLLHFEKHGVPELICPQCGYDGISLNSLCVHVKLHIKSLFVSYRSLYSEDTMTVPVLKCKVCDADVTRPDFIKHWDTHLDLNNLNKRLKSSELLEPHLPHGFQSLDHDDTPDIKKALNLFLNPEKLMDLERTNFRECILCARNFKRRNDCKRHLIEHFLKNAYTSKTQCKGLKCQICGDVFEKIDMFRSHMRLHACLPVYKCEICNRTFSDSSNFSKHKKVHNFQILICDICKKKFNNKAYLAKHIKDHENTPMIKCDKCKKTFVCKSAYKKHYRKNHSVYSRFKCHECSELFSTTRDKWDHMWKVHREREVQADCNLCDAKYRKKSDLKRHHASVHKRKAPDITNADSEAVIVKSEPE</sequence>
<organism evidence="11 12">
    <name type="scientific">Pieris brassicae</name>
    <name type="common">White butterfly</name>
    <name type="synonym">Large white butterfly</name>
    <dbReference type="NCBI Taxonomy" id="7116"/>
    <lineage>
        <taxon>Eukaryota</taxon>
        <taxon>Metazoa</taxon>
        <taxon>Ecdysozoa</taxon>
        <taxon>Arthropoda</taxon>
        <taxon>Hexapoda</taxon>
        <taxon>Insecta</taxon>
        <taxon>Pterygota</taxon>
        <taxon>Neoptera</taxon>
        <taxon>Endopterygota</taxon>
        <taxon>Lepidoptera</taxon>
        <taxon>Glossata</taxon>
        <taxon>Ditrysia</taxon>
        <taxon>Papilionoidea</taxon>
        <taxon>Pieridae</taxon>
        <taxon>Pierinae</taxon>
        <taxon>Pieris</taxon>
    </lineage>
</organism>
<evidence type="ECO:0000313" key="11">
    <source>
        <dbReference type="EMBL" id="CAH4033152.1"/>
    </source>
</evidence>
<dbReference type="InterPro" id="IPR013087">
    <property type="entry name" value="Znf_C2H2_type"/>
</dbReference>
<feature type="domain" description="C2H2-type" evidence="10">
    <location>
        <begin position="1209"/>
        <end position="1237"/>
    </location>
</feature>
<comment type="caution">
    <text evidence="11">The sequence shown here is derived from an EMBL/GenBank/DDBJ whole genome shotgun (WGS) entry which is preliminary data.</text>
</comment>
<feature type="domain" description="C2H2-type" evidence="10">
    <location>
        <begin position="911"/>
        <end position="933"/>
    </location>
</feature>
<dbReference type="PANTHER" id="PTHR24376">
    <property type="entry name" value="ZINC FINGER PROTEIN"/>
    <property type="match status" value="1"/>
</dbReference>
<keyword evidence="6" id="KW-0238">DNA-binding</keyword>
<proteinExistence type="predicted"/>
<feature type="domain" description="C2H2-type" evidence="10">
    <location>
        <begin position="1239"/>
        <end position="1267"/>
    </location>
</feature>
<dbReference type="SMART" id="SM00355">
    <property type="entry name" value="ZnF_C2H2"/>
    <property type="match status" value="14"/>
</dbReference>